<dbReference type="PANTHER" id="PTHR43684">
    <property type="match status" value="1"/>
</dbReference>
<evidence type="ECO:0000313" key="5">
    <source>
        <dbReference type="EMBL" id="KAJ8602446.1"/>
    </source>
</evidence>
<evidence type="ECO:0000313" key="6">
    <source>
        <dbReference type="Proteomes" id="UP001230188"/>
    </source>
</evidence>
<evidence type="ECO:0000256" key="2">
    <source>
        <dbReference type="ARBA" id="ARBA00023140"/>
    </source>
</evidence>
<dbReference type="SUPFAM" id="SSF52096">
    <property type="entry name" value="ClpP/crotonase"/>
    <property type="match status" value="1"/>
</dbReference>
<keyword evidence="3" id="KW-0413">Isomerase</keyword>
<organism evidence="5 6">
    <name type="scientific">Chrysophaeum taylorii</name>
    <dbReference type="NCBI Taxonomy" id="2483200"/>
    <lineage>
        <taxon>Eukaryota</taxon>
        <taxon>Sar</taxon>
        <taxon>Stramenopiles</taxon>
        <taxon>Ochrophyta</taxon>
        <taxon>Pelagophyceae</taxon>
        <taxon>Pelagomonadales</taxon>
        <taxon>Pelagomonadaceae</taxon>
        <taxon>Chrysophaeum</taxon>
    </lineage>
</organism>
<dbReference type="AlphaFoldDB" id="A0AAD7XI67"/>
<keyword evidence="4" id="KW-0812">Transmembrane</keyword>
<reference evidence="5" key="1">
    <citation type="submission" date="2023-01" db="EMBL/GenBank/DDBJ databases">
        <title>Metagenome sequencing of chrysophaentin producing Chrysophaeum taylorii.</title>
        <authorList>
            <person name="Davison J."/>
            <person name="Bewley C."/>
        </authorList>
    </citation>
    <scope>NUCLEOTIDE SEQUENCE</scope>
    <source>
        <strain evidence="5">NIES-1699</strain>
    </source>
</reference>
<dbReference type="CDD" id="cd06558">
    <property type="entry name" value="crotonase-like"/>
    <property type="match status" value="1"/>
</dbReference>
<comment type="subcellular location">
    <subcellularLocation>
        <location evidence="1">Peroxisome</location>
    </subcellularLocation>
</comment>
<keyword evidence="4" id="KW-0472">Membrane</keyword>
<protein>
    <submittedName>
        <fullName evidence="5">Uncharacterized protein</fullName>
    </submittedName>
</protein>
<dbReference type="GO" id="GO:0005739">
    <property type="term" value="C:mitochondrion"/>
    <property type="evidence" value="ECO:0007669"/>
    <property type="project" value="TreeGrafter"/>
</dbReference>
<dbReference type="PANTHER" id="PTHR43684:SF1">
    <property type="entry name" value="ENOYL-COA DELTA ISOMERASE 2"/>
    <property type="match status" value="1"/>
</dbReference>
<evidence type="ECO:0000256" key="3">
    <source>
        <dbReference type="ARBA" id="ARBA00023235"/>
    </source>
</evidence>
<comment type="caution">
    <text evidence="5">The sequence shown here is derived from an EMBL/GenBank/DDBJ whole genome shotgun (WGS) entry which is preliminary data.</text>
</comment>
<keyword evidence="2" id="KW-0576">Peroxisome</keyword>
<dbReference type="InterPro" id="IPR029045">
    <property type="entry name" value="ClpP/crotonase-like_dom_sf"/>
</dbReference>
<proteinExistence type="predicted"/>
<accession>A0AAD7XI67</accession>
<dbReference type="EMBL" id="JAQMWT010000379">
    <property type="protein sequence ID" value="KAJ8602446.1"/>
    <property type="molecule type" value="Genomic_DNA"/>
</dbReference>
<evidence type="ECO:0000256" key="4">
    <source>
        <dbReference type="SAM" id="Phobius"/>
    </source>
</evidence>
<name>A0AAD7XI67_9STRA</name>
<dbReference type="InterPro" id="IPR001753">
    <property type="entry name" value="Enoyl-CoA_hydra/iso"/>
</dbReference>
<dbReference type="GO" id="GO:0004165">
    <property type="term" value="F:delta(3)-delta(2)-enoyl-CoA isomerase activity"/>
    <property type="evidence" value="ECO:0007669"/>
    <property type="project" value="TreeGrafter"/>
</dbReference>
<feature type="transmembrane region" description="Helical" evidence="4">
    <location>
        <begin position="12"/>
        <end position="30"/>
    </location>
</feature>
<dbReference type="GO" id="GO:0005777">
    <property type="term" value="C:peroxisome"/>
    <property type="evidence" value="ECO:0007669"/>
    <property type="project" value="UniProtKB-SubCell"/>
</dbReference>
<dbReference type="Gene3D" id="3.90.226.10">
    <property type="entry name" value="2-enoyl-CoA Hydratase, Chain A, domain 1"/>
    <property type="match status" value="1"/>
</dbReference>
<dbReference type="Pfam" id="PF00378">
    <property type="entry name" value="ECH_1"/>
    <property type="match status" value="1"/>
</dbReference>
<sequence length="328" mass="35648">MVIVASGSKQRLGGLAVISVAMVWMLRRVLSSRAARRSLAQSAKSPVLLCSTDADGITLLTMNDPKKYNAWTRTMMEALREKFLWAAGDAATKVVILTGTDPYYCAGVDLSSSLELAYPWVLRDKLYEDNRALFGMFLDFPKPMIAAINGPSIGASVTTATLCDAIVASEKATFSTPFARLGLPPEGCSSQHFPKLLGEATAQRMLGPEGWVPTAAQADEVGLVTKCVPHESLVPEAKALAKSWIDEGDIESKLLLFLMSRPRTHTGETNTEMLRGVNDRESRALADAFLSVPFLSAQARYLGKKGKTGPAMFFRTLVVTRPVWSLML</sequence>
<keyword evidence="6" id="KW-1185">Reference proteome</keyword>
<dbReference type="Proteomes" id="UP001230188">
    <property type="component" value="Unassembled WGS sequence"/>
</dbReference>
<gene>
    <name evidence="5" type="ORF">CTAYLR_001270</name>
</gene>
<keyword evidence="4" id="KW-1133">Transmembrane helix</keyword>
<dbReference type="InterPro" id="IPR051053">
    <property type="entry name" value="ECH/Chromodomain_protein"/>
</dbReference>
<evidence type="ECO:0000256" key="1">
    <source>
        <dbReference type="ARBA" id="ARBA00004275"/>
    </source>
</evidence>